<accession>A0ACC1SUW4</accession>
<protein>
    <submittedName>
        <fullName evidence="1">Uncharacterized protein</fullName>
    </submittedName>
</protein>
<dbReference type="EMBL" id="JANRMS010000099">
    <property type="protein sequence ID" value="KAJ3546837.1"/>
    <property type="molecule type" value="Genomic_DNA"/>
</dbReference>
<proteinExistence type="predicted"/>
<organism evidence="1 2">
    <name type="scientific">Fusarium decemcellulare</name>
    <dbReference type="NCBI Taxonomy" id="57161"/>
    <lineage>
        <taxon>Eukaryota</taxon>
        <taxon>Fungi</taxon>
        <taxon>Dikarya</taxon>
        <taxon>Ascomycota</taxon>
        <taxon>Pezizomycotina</taxon>
        <taxon>Sordariomycetes</taxon>
        <taxon>Hypocreomycetidae</taxon>
        <taxon>Hypocreales</taxon>
        <taxon>Nectriaceae</taxon>
        <taxon>Fusarium</taxon>
        <taxon>Fusarium decemcellulare species complex</taxon>
    </lineage>
</organism>
<evidence type="ECO:0000313" key="1">
    <source>
        <dbReference type="EMBL" id="KAJ3546837.1"/>
    </source>
</evidence>
<keyword evidence="2" id="KW-1185">Reference proteome</keyword>
<sequence length="290" mass="31537">MAADIAEPAGCDAISSARHVATVQVPRLAFDHDFLLSGTLALAALHRSSLATTSSAESRFLVAAARHHGQRAIQSYIPALQSATDQNCHAIFAFSIILASYHLATIRYDQQDESPSDLLDRLISVSRLLKGSITIAYRYRDKLRSGPLSAMMGMGVPSTDLYILPDGLGKSLSKIQLGALHTSDLPSARLDICLPALNSLARLFRSVPNLAEIIAWLAFNSEEFTGLISSRDPLALILLAHYAAALDMNLQVWHLKGLGTKILDAIMKVIGPQYDKYLEWPVWTLSFIGG</sequence>
<reference evidence="1" key="1">
    <citation type="submission" date="2022-08" db="EMBL/GenBank/DDBJ databases">
        <title>Genome Sequence of Fusarium decemcellulare.</title>
        <authorList>
            <person name="Buettner E."/>
        </authorList>
    </citation>
    <scope>NUCLEOTIDE SEQUENCE</scope>
    <source>
        <strain evidence="1">Babe19</strain>
    </source>
</reference>
<dbReference type="Proteomes" id="UP001148629">
    <property type="component" value="Unassembled WGS sequence"/>
</dbReference>
<name>A0ACC1SUW4_9HYPO</name>
<gene>
    <name evidence="1" type="ORF">NM208_g1811</name>
</gene>
<comment type="caution">
    <text evidence="1">The sequence shown here is derived from an EMBL/GenBank/DDBJ whole genome shotgun (WGS) entry which is preliminary data.</text>
</comment>
<evidence type="ECO:0000313" key="2">
    <source>
        <dbReference type="Proteomes" id="UP001148629"/>
    </source>
</evidence>